<dbReference type="SUPFAM" id="SSF51735">
    <property type="entry name" value="NAD(P)-binding Rossmann-fold domains"/>
    <property type="match status" value="1"/>
</dbReference>
<dbReference type="InterPro" id="IPR002347">
    <property type="entry name" value="SDR_fam"/>
</dbReference>
<keyword evidence="5" id="KW-1185">Reference proteome</keyword>
<sequence length="318" mass="33547">MTRTADRWTEADIPDQTGRTVLVTGANSGLGLRTAEVLAARGATVLLACRSAERGRRALARVAEQAAAEPALVSLDLADLASVRRAADDVRDRTGDGLDVLINNAGLMAPPHETTRDAFELQFGTNHLGHAALTWLLMPALRTRPGARVVTVSSLAARAGRIDTGDPNFERRRYNPVAAYGQSKLANQMFALELSRRLRAAGDDVLSLGAHPGYTDTDLAGAMARSQRNSVLRTVMDVGGRIGGVVLAQNTRMGTLPQLYAATAPGVRGGDYIGPTGLAQTRGHPGTVRPLAAATDEATATELWNLTAELTGVTPDPE</sequence>
<dbReference type="AlphaFoldDB" id="A0A660CBH9"/>
<protein>
    <submittedName>
        <fullName evidence="4">NAD(P)-dependent dehydrogenase (Short-subunit alcohol dehydrogenase family)</fullName>
    </submittedName>
</protein>
<evidence type="ECO:0000259" key="3">
    <source>
        <dbReference type="SMART" id="SM00822"/>
    </source>
</evidence>
<comment type="caution">
    <text evidence="4">The sequence shown here is derived from an EMBL/GenBank/DDBJ whole genome shotgun (WGS) entry which is preliminary data.</text>
</comment>
<dbReference type="NCBIfam" id="NF004846">
    <property type="entry name" value="PRK06197.1"/>
    <property type="match status" value="1"/>
</dbReference>
<evidence type="ECO:0000313" key="4">
    <source>
        <dbReference type="EMBL" id="TWH18281.1"/>
    </source>
</evidence>
<name>A0A660CBH9_9PSEU</name>
<dbReference type="PRINTS" id="PR00081">
    <property type="entry name" value="GDHRDH"/>
</dbReference>
<dbReference type="InterPro" id="IPR057326">
    <property type="entry name" value="KR_dom"/>
</dbReference>
<dbReference type="Proteomes" id="UP000317303">
    <property type="component" value="Unassembled WGS sequence"/>
</dbReference>
<dbReference type="GO" id="GO:0016491">
    <property type="term" value="F:oxidoreductase activity"/>
    <property type="evidence" value="ECO:0007669"/>
    <property type="project" value="UniProtKB-KW"/>
</dbReference>
<organism evidence="4 5">
    <name type="scientific">Prauserella rugosa</name>
    <dbReference type="NCBI Taxonomy" id="43354"/>
    <lineage>
        <taxon>Bacteria</taxon>
        <taxon>Bacillati</taxon>
        <taxon>Actinomycetota</taxon>
        <taxon>Actinomycetes</taxon>
        <taxon>Pseudonocardiales</taxon>
        <taxon>Pseudonocardiaceae</taxon>
        <taxon>Prauserella</taxon>
    </lineage>
</organism>
<gene>
    <name evidence="4" type="ORF">JD82_00097</name>
</gene>
<dbReference type="EMBL" id="VLJV01000001">
    <property type="protein sequence ID" value="TWH18281.1"/>
    <property type="molecule type" value="Genomic_DNA"/>
</dbReference>
<dbReference type="Gene3D" id="3.40.50.720">
    <property type="entry name" value="NAD(P)-binding Rossmann-like Domain"/>
    <property type="match status" value="1"/>
</dbReference>
<accession>A0A660CBH9</accession>
<keyword evidence="2" id="KW-0560">Oxidoreductase</keyword>
<dbReference type="RefSeq" id="WP_030533186.1">
    <property type="nucleotide sequence ID" value="NZ_JOIJ01000012.1"/>
</dbReference>
<evidence type="ECO:0000256" key="1">
    <source>
        <dbReference type="ARBA" id="ARBA00006484"/>
    </source>
</evidence>
<proteinExistence type="inferred from homology"/>
<dbReference type="SMART" id="SM00822">
    <property type="entry name" value="PKS_KR"/>
    <property type="match status" value="1"/>
</dbReference>
<dbReference type="PANTHER" id="PTHR24320:SF148">
    <property type="entry name" value="NAD(P)-BINDING ROSSMANN-FOLD SUPERFAMILY PROTEIN"/>
    <property type="match status" value="1"/>
</dbReference>
<reference evidence="4 5" key="1">
    <citation type="submission" date="2019-07" db="EMBL/GenBank/DDBJ databases">
        <title>R&amp;d 2014.</title>
        <authorList>
            <person name="Klenk H.-P."/>
        </authorList>
    </citation>
    <scope>NUCLEOTIDE SEQUENCE [LARGE SCALE GENOMIC DNA]</scope>
    <source>
        <strain evidence="4 5">DSM 43194</strain>
    </source>
</reference>
<evidence type="ECO:0000256" key="2">
    <source>
        <dbReference type="ARBA" id="ARBA00023002"/>
    </source>
</evidence>
<evidence type="ECO:0000313" key="5">
    <source>
        <dbReference type="Proteomes" id="UP000317303"/>
    </source>
</evidence>
<dbReference type="Pfam" id="PF00106">
    <property type="entry name" value="adh_short"/>
    <property type="match status" value="1"/>
</dbReference>
<dbReference type="OrthoDB" id="4577644at2"/>
<dbReference type="InterPro" id="IPR036291">
    <property type="entry name" value="NAD(P)-bd_dom_sf"/>
</dbReference>
<dbReference type="PANTHER" id="PTHR24320">
    <property type="entry name" value="RETINOL DEHYDROGENASE"/>
    <property type="match status" value="1"/>
</dbReference>
<comment type="similarity">
    <text evidence="1">Belongs to the short-chain dehydrogenases/reductases (SDR) family.</text>
</comment>
<feature type="domain" description="Ketoreductase" evidence="3">
    <location>
        <begin position="19"/>
        <end position="245"/>
    </location>
</feature>